<dbReference type="PANTHER" id="PTHR31528:SF3">
    <property type="entry name" value="THIAMINE BIOSYNTHESIS PROTEIN HI_0357-RELATED"/>
    <property type="match status" value="1"/>
</dbReference>
<keyword evidence="4" id="KW-1185">Reference proteome</keyword>
<keyword evidence="1" id="KW-0732">Signal</keyword>
<feature type="signal peptide" evidence="1">
    <location>
        <begin position="1"/>
        <end position="30"/>
    </location>
</feature>
<feature type="chain" id="PRO_5038795114" evidence="1">
    <location>
        <begin position="31"/>
        <end position="348"/>
    </location>
</feature>
<dbReference type="GO" id="GO:0009228">
    <property type="term" value="P:thiamine biosynthetic process"/>
    <property type="evidence" value="ECO:0007669"/>
    <property type="project" value="InterPro"/>
</dbReference>
<dbReference type="Gene3D" id="3.40.190.10">
    <property type="entry name" value="Periplasmic binding protein-like II"/>
    <property type="match status" value="2"/>
</dbReference>
<dbReference type="PROSITE" id="PS51257">
    <property type="entry name" value="PROKAR_LIPOPROTEIN"/>
    <property type="match status" value="1"/>
</dbReference>
<dbReference type="PANTHER" id="PTHR31528">
    <property type="entry name" value="4-AMINO-5-HYDROXYMETHYL-2-METHYLPYRIMIDINE PHOSPHATE SYNTHASE THI11-RELATED"/>
    <property type="match status" value="1"/>
</dbReference>
<dbReference type="InterPro" id="IPR015168">
    <property type="entry name" value="SsuA/THI5"/>
</dbReference>
<sequence length="348" mass="39429">MNKRWWKTNKRKNMAWMLAFSITALGACNADESNEEDSQAGDEDAEEELQEVDVMLDWYPNAVHSYLYAAQEKGYFEEEGLDVNIQFPTNPTDPLNLAATGEVDLGITYQPDVITARNEGVPVVSVAAIVRSPLNHVVHLEGADIDSPQDLEGKKVGYPGIPVNEPILETMVEEDGGNFDEVELIDIGFELNSAIVTERTDAVVGAYINHEVPVLEHEGHEVDYLNPVDYGVPPFYELVMVTNEENIENNEEKIRSFWAAAEKGYEFMKENPDESLDILLDHQDQENFPLKREVEEESLEVLLDKMETEEEPFGSQSAESWKATMEWLNETGYIEETPETEEIFMNLE</sequence>
<organism evidence="3 4">
    <name type="scientific">Alteribacillus bidgolensis</name>
    <dbReference type="NCBI Taxonomy" id="930129"/>
    <lineage>
        <taxon>Bacteria</taxon>
        <taxon>Bacillati</taxon>
        <taxon>Bacillota</taxon>
        <taxon>Bacilli</taxon>
        <taxon>Bacillales</taxon>
        <taxon>Bacillaceae</taxon>
        <taxon>Alteribacillus</taxon>
    </lineage>
</organism>
<dbReference type="EMBL" id="FNDU01000004">
    <property type="protein sequence ID" value="SDI06222.1"/>
    <property type="molecule type" value="Genomic_DNA"/>
</dbReference>
<evidence type="ECO:0000259" key="2">
    <source>
        <dbReference type="Pfam" id="PF09084"/>
    </source>
</evidence>
<feature type="domain" description="SsuA/THI5-like" evidence="2">
    <location>
        <begin position="61"/>
        <end position="274"/>
    </location>
</feature>
<dbReference type="Proteomes" id="UP000199017">
    <property type="component" value="Unassembled WGS sequence"/>
</dbReference>
<dbReference type="SUPFAM" id="SSF53850">
    <property type="entry name" value="Periplasmic binding protein-like II"/>
    <property type="match status" value="1"/>
</dbReference>
<gene>
    <name evidence="3" type="ORF">SAMN05216352_104267</name>
</gene>
<dbReference type="RefSeq" id="WP_245917856.1">
    <property type="nucleotide sequence ID" value="NZ_FNDU01000004.1"/>
</dbReference>
<dbReference type="Pfam" id="PF09084">
    <property type="entry name" value="NMT1"/>
    <property type="match status" value="1"/>
</dbReference>
<dbReference type="AlphaFoldDB" id="A0A1G8HI34"/>
<dbReference type="STRING" id="930129.SAMN05216352_104267"/>
<accession>A0A1G8HI34</accession>
<protein>
    <submittedName>
        <fullName evidence="3">Putative hydroxymethylpyrimidine transport system substrate-binding protein</fullName>
    </submittedName>
</protein>
<evidence type="ECO:0000256" key="1">
    <source>
        <dbReference type="SAM" id="SignalP"/>
    </source>
</evidence>
<proteinExistence type="predicted"/>
<evidence type="ECO:0000313" key="4">
    <source>
        <dbReference type="Proteomes" id="UP000199017"/>
    </source>
</evidence>
<evidence type="ECO:0000313" key="3">
    <source>
        <dbReference type="EMBL" id="SDI06222.1"/>
    </source>
</evidence>
<reference evidence="3 4" key="1">
    <citation type="submission" date="2016-10" db="EMBL/GenBank/DDBJ databases">
        <authorList>
            <person name="de Groot N.N."/>
        </authorList>
    </citation>
    <scope>NUCLEOTIDE SEQUENCE [LARGE SCALE GENOMIC DNA]</scope>
    <source>
        <strain evidence="4">P4B,CCM 7963,CECT 7998,DSM 25260,IBRC-M 10614,KCTC 13821</strain>
    </source>
</reference>
<name>A0A1G8HI34_9BACI</name>
<dbReference type="InterPro" id="IPR027939">
    <property type="entry name" value="NMT1/THI5"/>
</dbReference>